<dbReference type="Pfam" id="PF01817">
    <property type="entry name" value="CM_2"/>
    <property type="match status" value="1"/>
</dbReference>
<dbReference type="OrthoDB" id="9802281at2"/>
<sequence length="89" mass="10174">MEIADWRAKIDELDEQIVDLISKRAEAAAAIGVLKKQAGARVYEPGREQQVFDHVRQCNKGPLEDTEIQHVFERIVDVMRTLQQRPTSS</sequence>
<dbReference type="GO" id="GO:0004106">
    <property type="term" value="F:chorismate mutase activity"/>
    <property type="evidence" value="ECO:0007669"/>
    <property type="project" value="UniProtKB-EC"/>
</dbReference>
<gene>
    <name evidence="5" type="ORF">SAMN05421771_0552</name>
</gene>
<dbReference type="RefSeq" id="WP_089836393.1">
    <property type="nucleotide sequence ID" value="NZ_FOZL01000001.1"/>
</dbReference>
<dbReference type="PROSITE" id="PS51168">
    <property type="entry name" value="CHORISMATE_MUT_2"/>
    <property type="match status" value="1"/>
</dbReference>
<dbReference type="Gene3D" id="1.20.59.10">
    <property type="entry name" value="Chorismate mutase"/>
    <property type="match status" value="1"/>
</dbReference>
<dbReference type="EC" id="5.4.99.5" evidence="1"/>
<keyword evidence="2" id="KW-0413">Isomerase</keyword>
<evidence type="ECO:0000256" key="1">
    <source>
        <dbReference type="ARBA" id="ARBA00012404"/>
    </source>
</evidence>
<dbReference type="InterPro" id="IPR051331">
    <property type="entry name" value="Chorismate_mutase-related"/>
</dbReference>
<dbReference type="NCBIfam" id="TIGR01807">
    <property type="entry name" value="CM_P2"/>
    <property type="match status" value="1"/>
</dbReference>
<proteinExistence type="predicted"/>
<dbReference type="PANTHER" id="PTHR38041">
    <property type="entry name" value="CHORISMATE MUTASE"/>
    <property type="match status" value="1"/>
</dbReference>
<dbReference type="AlphaFoldDB" id="A0A1I6LCL9"/>
<feature type="domain" description="Chorismate mutase" evidence="4">
    <location>
        <begin position="1"/>
        <end position="87"/>
    </location>
</feature>
<protein>
    <recommendedName>
        <fullName evidence="1">chorismate mutase</fullName>
        <ecNumber evidence="1">5.4.99.5</ecNumber>
    </recommendedName>
</protein>
<evidence type="ECO:0000256" key="3">
    <source>
        <dbReference type="SAM" id="Coils"/>
    </source>
</evidence>
<reference evidence="5 6" key="1">
    <citation type="submission" date="2016-10" db="EMBL/GenBank/DDBJ databases">
        <authorList>
            <person name="de Groot N.N."/>
        </authorList>
    </citation>
    <scope>NUCLEOTIDE SEQUENCE [LARGE SCALE GENOMIC DNA]</scope>
    <source>
        <strain evidence="5 6">DSM 21001</strain>
    </source>
</reference>
<dbReference type="GO" id="GO:0005737">
    <property type="term" value="C:cytoplasm"/>
    <property type="evidence" value="ECO:0007669"/>
    <property type="project" value="InterPro"/>
</dbReference>
<feature type="coiled-coil region" evidence="3">
    <location>
        <begin position="3"/>
        <end position="30"/>
    </location>
</feature>
<keyword evidence="6" id="KW-1185">Reference proteome</keyword>
<evidence type="ECO:0000259" key="4">
    <source>
        <dbReference type="PROSITE" id="PS51168"/>
    </source>
</evidence>
<accession>A0A1I6LCL9</accession>
<name>A0A1I6LCL9_9BACT</name>
<dbReference type="InterPro" id="IPR010957">
    <property type="entry name" value="G/b/e-P-prot_chorismate_mutase"/>
</dbReference>
<evidence type="ECO:0000313" key="6">
    <source>
        <dbReference type="Proteomes" id="UP000199024"/>
    </source>
</evidence>
<evidence type="ECO:0000256" key="2">
    <source>
        <dbReference type="ARBA" id="ARBA00023235"/>
    </source>
</evidence>
<keyword evidence="3" id="KW-0175">Coiled coil</keyword>
<dbReference type="GO" id="GO:0046417">
    <property type="term" value="P:chorismate metabolic process"/>
    <property type="evidence" value="ECO:0007669"/>
    <property type="project" value="InterPro"/>
</dbReference>
<organism evidence="5 6">
    <name type="scientific">Granulicella pectinivorans</name>
    <dbReference type="NCBI Taxonomy" id="474950"/>
    <lineage>
        <taxon>Bacteria</taxon>
        <taxon>Pseudomonadati</taxon>
        <taxon>Acidobacteriota</taxon>
        <taxon>Terriglobia</taxon>
        <taxon>Terriglobales</taxon>
        <taxon>Acidobacteriaceae</taxon>
        <taxon>Granulicella</taxon>
    </lineage>
</organism>
<dbReference type="STRING" id="474950.SAMN05421771_0552"/>
<dbReference type="PANTHER" id="PTHR38041:SF1">
    <property type="entry name" value="CHORISMATE MUTASE"/>
    <property type="match status" value="1"/>
</dbReference>
<dbReference type="InterPro" id="IPR036979">
    <property type="entry name" value="CM_dom_sf"/>
</dbReference>
<dbReference type="GO" id="GO:0009697">
    <property type="term" value="P:salicylic acid biosynthetic process"/>
    <property type="evidence" value="ECO:0007669"/>
    <property type="project" value="TreeGrafter"/>
</dbReference>
<dbReference type="SMART" id="SM00830">
    <property type="entry name" value="CM_2"/>
    <property type="match status" value="1"/>
</dbReference>
<dbReference type="InterPro" id="IPR036263">
    <property type="entry name" value="Chorismate_II_sf"/>
</dbReference>
<dbReference type="InterPro" id="IPR002701">
    <property type="entry name" value="CM_II_prokaryot"/>
</dbReference>
<dbReference type="Proteomes" id="UP000199024">
    <property type="component" value="Unassembled WGS sequence"/>
</dbReference>
<dbReference type="GO" id="GO:0009094">
    <property type="term" value="P:L-phenylalanine biosynthetic process"/>
    <property type="evidence" value="ECO:0007669"/>
    <property type="project" value="InterPro"/>
</dbReference>
<dbReference type="EMBL" id="FOZL01000001">
    <property type="protein sequence ID" value="SFS01193.1"/>
    <property type="molecule type" value="Genomic_DNA"/>
</dbReference>
<dbReference type="SUPFAM" id="SSF48600">
    <property type="entry name" value="Chorismate mutase II"/>
    <property type="match status" value="1"/>
</dbReference>
<evidence type="ECO:0000313" key="5">
    <source>
        <dbReference type="EMBL" id="SFS01193.1"/>
    </source>
</evidence>